<dbReference type="Proteomes" id="UP000325313">
    <property type="component" value="Unassembled WGS sequence"/>
</dbReference>
<protein>
    <submittedName>
        <fullName evidence="3">Uncharacterized protein</fullName>
    </submittedName>
</protein>
<organism evidence="3 5">
    <name type="scientific">Puccinia graminis f. sp. tritici</name>
    <dbReference type="NCBI Taxonomy" id="56615"/>
    <lineage>
        <taxon>Eukaryota</taxon>
        <taxon>Fungi</taxon>
        <taxon>Dikarya</taxon>
        <taxon>Basidiomycota</taxon>
        <taxon>Pucciniomycotina</taxon>
        <taxon>Pucciniomycetes</taxon>
        <taxon>Pucciniales</taxon>
        <taxon>Pucciniaceae</taxon>
        <taxon>Puccinia</taxon>
    </lineage>
</organism>
<feature type="region of interest" description="Disordered" evidence="1">
    <location>
        <begin position="1"/>
        <end position="62"/>
    </location>
</feature>
<reference evidence="4 5" key="1">
    <citation type="submission" date="2019-05" db="EMBL/GenBank/DDBJ databases">
        <title>Emergence of the Ug99 lineage of the wheat stem rust pathogen through somatic hybridization.</title>
        <authorList>
            <person name="Li F."/>
            <person name="Upadhyaya N.M."/>
            <person name="Sperschneider J."/>
            <person name="Matny O."/>
            <person name="Nguyen-Phuc H."/>
            <person name="Mago R."/>
            <person name="Raley C."/>
            <person name="Miller M.E."/>
            <person name="Silverstein K.A.T."/>
            <person name="Henningsen E."/>
            <person name="Hirsch C.D."/>
            <person name="Visser B."/>
            <person name="Pretorius Z.A."/>
            <person name="Steffenson B.J."/>
            <person name="Schwessinger B."/>
            <person name="Dodds P.N."/>
            <person name="Figueroa M."/>
        </authorList>
    </citation>
    <scope>NUCLEOTIDE SEQUENCE [LARGE SCALE GENOMIC DNA]</scope>
    <source>
        <strain evidence="2">21-0</strain>
        <strain evidence="3 5">Ug99</strain>
    </source>
</reference>
<dbReference type="EMBL" id="VSWC01000131">
    <property type="protein sequence ID" value="KAA1080637.1"/>
    <property type="molecule type" value="Genomic_DNA"/>
</dbReference>
<dbReference type="AlphaFoldDB" id="A0A5B0S145"/>
<feature type="compositionally biased region" description="Basic and acidic residues" evidence="1">
    <location>
        <begin position="14"/>
        <end position="26"/>
    </location>
</feature>
<evidence type="ECO:0000313" key="5">
    <source>
        <dbReference type="Proteomes" id="UP000325313"/>
    </source>
</evidence>
<dbReference type="Proteomes" id="UP000324748">
    <property type="component" value="Unassembled WGS sequence"/>
</dbReference>
<feature type="compositionally biased region" description="Basic and acidic residues" evidence="1">
    <location>
        <begin position="36"/>
        <end position="50"/>
    </location>
</feature>
<accession>A0A5B0S145</accession>
<sequence>MSSQYQDQLPHITKGYDPHSHRDKQLKPTQSSRAVEVFRQRRPDFSDIPKRGSPKIGDLRAGRQPFSAIAEESMTYKNLLPSSRVQRPMLPPSSDGTGKYYDQNQGNMPENFDRRILIDLTEELDKETNDRISRASCESRASDHSHHDKSYEAAETDEIGGPAQLKEDQIHLKNINPEITDEEERITSRFVECLAFNLNPSIHDNQRAEISMEKWSSRELSNNLKDWLNKLLKEAGKGKSASLQIEEPDGLANLLKKALASI</sequence>
<evidence type="ECO:0000313" key="4">
    <source>
        <dbReference type="Proteomes" id="UP000324748"/>
    </source>
</evidence>
<dbReference type="EMBL" id="VDEP01000103">
    <property type="protein sequence ID" value="KAA1131597.1"/>
    <property type="molecule type" value="Genomic_DNA"/>
</dbReference>
<evidence type="ECO:0000256" key="1">
    <source>
        <dbReference type="SAM" id="MobiDB-lite"/>
    </source>
</evidence>
<evidence type="ECO:0000313" key="2">
    <source>
        <dbReference type="EMBL" id="KAA1080637.1"/>
    </source>
</evidence>
<feature type="region of interest" description="Disordered" evidence="1">
    <location>
        <begin position="127"/>
        <end position="154"/>
    </location>
</feature>
<keyword evidence="4" id="KW-1185">Reference proteome</keyword>
<proteinExistence type="predicted"/>
<gene>
    <name evidence="2" type="ORF">PGT21_015435</name>
    <name evidence="3" type="ORF">PGTUg99_032678</name>
</gene>
<evidence type="ECO:0000313" key="3">
    <source>
        <dbReference type="EMBL" id="KAA1131597.1"/>
    </source>
</evidence>
<name>A0A5B0S145_PUCGR</name>
<comment type="caution">
    <text evidence="3">The sequence shown here is derived from an EMBL/GenBank/DDBJ whole genome shotgun (WGS) entry which is preliminary data.</text>
</comment>
<feature type="compositionally biased region" description="Basic and acidic residues" evidence="1">
    <location>
        <begin position="140"/>
        <end position="152"/>
    </location>
</feature>